<feature type="compositionally biased region" description="Polar residues" evidence="2">
    <location>
        <begin position="184"/>
        <end position="202"/>
    </location>
</feature>
<protein>
    <submittedName>
        <fullName evidence="3">Uncharacterized protein</fullName>
    </submittedName>
</protein>
<feature type="compositionally biased region" description="Low complexity" evidence="2">
    <location>
        <begin position="577"/>
        <end position="618"/>
    </location>
</feature>
<feature type="coiled-coil region" evidence="1">
    <location>
        <begin position="486"/>
        <end position="513"/>
    </location>
</feature>
<dbReference type="GeneID" id="64977287"/>
<gene>
    <name evidence="3" type="ORF">APUU_60330A</name>
</gene>
<feature type="compositionally biased region" description="Polar residues" evidence="2">
    <location>
        <begin position="209"/>
        <end position="222"/>
    </location>
</feature>
<proteinExistence type="predicted"/>
<feature type="compositionally biased region" description="Polar residues" evidence="2">
    <location>
        <begin position="113"/>
        <end position="137"/>
    </location>
</feature>
<dbReference type="KEGG" id="apuu:APUU_60330A"/>
<feature type="region of interest" description="Disordered" evidence="2">
    <location>
        <begin position="577"/>
        <end position="625"/>
    </location>
</feature>
<keyword evidence="1" id="KW-0175">Coiled coil</keyword>
<feature type="compositionally biased region" description="Low complexity" evidence="2">
    <location>
        <begin position="232"/>
        <end position="254"/>
    </location>
</feature>
<reference evidence="3" key="2">
    <citation type="submission" date="2021-02" db="EMBL/GenBank/DDBJ databases">
        <title>Aspergillus puulaauensis MK2 genome sequence.</title>
        <authorList>
            <person name="Futagami T."/>
            <person name="Mori K."/>
            <person name="Kadooka C."/>
            <person name="Tanaka T."/>
        </authorList>
    </citation>
    <scope>NUCLEOTIDE SEQUENCE</scope>
    <source>
        <strain evidence="3">MK2</strain>
    </source>
</reference>
<evidence type="ECO:0000256" key="1">
    <source>
        <dbReference type="SAM" id="Coils"/>
    </source>
</evidence>
<dbReference type="RefSeq" id="XP_041559476.1">
    <property type="nucleotide sequence ID" value="XM_041693559.1"/>
</dbReference>
<evidence type="ECO:0000313" key="3">
    <source>
        <dbReference type="EMBL" id="BCS27282.1"/>
    </source>
</evidence>
<name>A0A7R8AQQ1_9EURO</name>
<dbReference type="AlphaFoldDB" id="A0A7R8AQQ1"/>
<dbReference type="EMBL" id="AP024448">
    <property type="protein sequence ID" value="BCS27282.1"/>
    <property type="molecule type" value="Genomic_DNA"/>
</dbReference>
<dbReference type="OrthoDB" id="10489316at2759"/>
<sequence length="625" mass="67058">MSLLRAPRRAWTVEEDSLVLSLRQQDPHIPANQFGNASLLLPYSKYQSSFTERTPLAIKVRLADLTRSRSSQELAPNGYAQGGPSAAIPAKRPGEDGLDAAPSQRPSMGPFDQSAQNGGNIDTGNASEDADGSSSARSGLEENKAEESPTGEQMYDTDSISDLECFTGCGCTEADSDSDHESKSQAGSDNHAGTGSADSSANGAPAVGTNETSNQGASQNSAPVALDVGKGQSVSAADSSSASALDRLASAAASQQAVSSQPVMAQGMVNPPPVHPAQQSTAVPIMSQTHTPTQTQSAVQSAPALGPRETAPFYGTPQVPVPNMISNMNSNMTSNVTPASVPGPPGQIQGSRTAAPPRARPRARTAQQPQVAQQPMNYDISNPTVISNLNSVPLSSLSAQQQMLLTPGPHPWLRQLAGVREPIGFRATNTMLTGLIREFEHLKSTYYTDTSNEYQTVSERCGELSHQLRLTKLQLDSTKSGLLNTVSRLEKDIQARNERVSELENDVAKLNGRIVAAWQKNAKETAYLADPEKRLLAQEEEILQLGERLKARNRTIETYERILTRGAEVFSDTVQQNRNPDQNLNQNPNQNLNHNGNQNPNQNPNENCNQNGNRNPNQSQDQKQS</sequence>
<feature type="region of interest" description="Disordered" evidence="2">
    <location>
        <begin position="337"/>
        <end position="373"/>
    </location>
</feature>
<feature type="compositionally biased region" description="Low complexity" evidence="2">
    <location>
        <begin position="364"/>
        <end position="373"/>
    </location>
</feature>
<organism evidence="3 4">
    <name type="scientific">Aspergillus puulaauensis</name>
    <dbReference type="NCBI Taxonomy" id="1220207"/>
    <lineage>
        <taxon>Eukaryota</taxon>
        <taxon>Fungi</taxon>
        <taxon>Dikarya</taxon>
        <taxon>Ascomycota</taxon>
        <taxon>Pezizomycotina</taxon>
        <taxon>Eurotiomycetes</taxon>
        <taxon>Eurotiomycetidae</taxon>
        <taxon>Eurotiales</taxon>
        <taxon>Aspergillaceae</taxon>
        <taxon>Aspergillus</taxon>
    </lineage>
</organism>
<reference evidence="3" key="1">
    <citation type="submission" date="2021-01" db="EMBL/GenBank/DDBJ databases">
        <authorList>
            <consortium name="Aspergillus puulaauensis MK2 genome sequencing consortium"/>
            <person name="Kazuki M."/>
            <person name="Futagami T."/>
        </authorList>
    </citation>
    <scope>NUCLEOTIDE SEQUENCE</scope>
    <source>
        <strain evidence="3">MK2</strain>
    </source>
</reference>
<accession>A0A7R8AQQ1</accession>
<feature type="region of interest" description="Disordered" evidence="2">
    <location>
        <begin position="68"/>
        <end position="254"/>
    </location>
</feature>
<evidence type="ECO:0000313" key="4">
    <source>
        <dbReference type="Proteomes" id="UP000654913"/>
    </source>
</evidence>
<evidence type="ECO:0000256" key="2">
    <source>
        <dbReference type="SAM" id="MobiDB-lite"/>
    </source>
</evidence>
<dbReference type="Proteomes" id="UP000654913">
    <property type="component" value="Chromosome 6"/>
</dbReference>
<keyword evidence="4" id="KW-1185">Reference proteome</keyword>